<dbReference type="InterPro" id="IPR005614">
    <property type="entry name" value="NrfD-like"/>
</dbReference>
<feature type="transmembrane region" description="Helical" evidence="7">
    <location>
        <begin position="202"/>
        <end position="225"/>
    </location>
</feature>
<keyword evidence="5 7" id="KW-1133">Transmembrane helix</keyword>
<dbReference type="Pfam" id="PF03916">
    <property type="entry name" value="NrfD"/>
    <property type="match status" value="1"/>
</dbReference>
<proteinExistence type="inferred from homology"/>
<feature type="transmembrane region" description="Helical" evidence="7">
    <location>
        <begin position="54"/>
        <end position="80"/>
    </location>
</feature>
<feature type="transmembrane region" description="Helical" evidence="7">
    <location>
        <begin position="129"/>
        <end position="152"/>
    </location>
</feature>
<organism evidence="8 9">
    <name type="scientific">Geothrix oryzae</name>
    <dbReference type="NCBI Taxonomy" id="2927975"/>
    <lineage>
        <taxon>Bacteria</taxon>
        <taxon>Pseudomonadati</taxon>
        <taxon>Acidobacteriota</taxon>
        <taxon>Holophagae</taxon>
        <taxon>Holophagales</taxon>
        <taxon>Holophagaceae</taxon>
        <taxon>Geothrix</taxon>
    </lineage>
</organism>
<keyword evidence="6 7" id="KW-0472">Membrane</keyword>
<dbReference type="PANTHER" id="PTHR30074:SF4">
    <property type="entry name" value="NI_FE-HYDROGENASE 2 B-TYPE CYTOCHROME SUBUNIT-RELATED"/>
    <property type="match status" value="1"/>
</dbReference>
<feature type="transmembrane region" description="Helical" evidence="7">
    <location>
        <begin position="164"/>
        <end position="182"/>
    </location>
</feature>
<dbReference type="InterPro" id="IPR051817">
    <property type="entry name" value="FDH_cytochrome_b556_subunit"/>
</dbReference>
<sequence>MNTLATLAPRRFRPGFWTAVFVVLFLAFCAVTVIRFSKGLGAVTHLSDQFPWGLWIGFDLLCGVGLAAGAFTLTAVVHLFNLKRFEPIVRPTILTGFLGYAFVIVALLLDLGQPWRIWHAIVYWNPHSVMFEVAWCVMLYTTVLAVEFSPAVFERFGFHAPARIIHRLITPLVIIGVILSTLHQSSLGSLYLIVPSKLHPLWYSPMLPLHFYISAIGAGIGMVILESYLSGRAFHRHLEMDLLEPLARGMVVALGIYGLMRLQAIRRNHAFGSILDFGYEGQMFLLEFTLGVILPVILMSFRRLRTNPNWLVGGAFLAVLGFVMNRLNVSITGMEAASGTRYLPSGMEIIVSLGLVATGMAVFAFAVRNFSIFPDGPVTDDHRSEEGA</sequence>
<accession>A0ABN6UVU1</accession>
<comment type="subcellular location">
    <subcellularLocation>
        <location evidence="1">Cell membrane</location>
        <topology evidence="1">Multi-pass membrane protein</topology>
    </subcellularLocation>
</comment>
<reference evidence="9" key="1">
    <citation type="journal article" date="2023" name="Int. J. Syst. Evol. Microbiol.">
        <title>Mesoterricola silvestris gen. nov., sp. nov., Mesoterricola sediminis sp. nov., Geothrix oryzae sp. nov., Geothrix edaphica sp. nov., Geothrix rubra sp. nov., and Geothrix limicola sp. nov., six novel members of Acidobacteriota isolated from soils.</title>
        <authorList>
            <person name="Itoh H."/>
            <person name="Sugisawa Y."/>
            <person name="Mise K."/>
            <person name="Xu Z."/>
            <person name="Kuniyasu M."/>
            <person name="Ushijima N."/>
            <person name="Kawano K."/>
            <person name="Kobayashi E."/>
            <person name="Shiratori Y."/>
            <person name="Masuda Y."/>
            <person name="Senoo K."/>
        </authorList>
    </citation>
    <scope>NUCLEOTIDE SEQUENCE [LARGE SCALE GENOMIC DNA]</scope>
    <source>
        <strain evidence="9">Red222</strain>
    </source>
</reference>
<evidence type="ECO:0000313" key="8">
    <source>
        <dbReference type="EMBL" id="BDU68877.1"/>
    </source>
</evidence>
<keyword evidence="3" id="KW-1003">Cell membrane</keyword>
<dbReference type="Gene3D" id="1.20.1630.10">
    <property type="entry name" value="Formate dehydrogenase/DMSO reductase domain"/>
    <property type="match status" value="1"/>
</dbReference>
<dbReference type="RefSeq" id="WP_286355513.1">
    <property type="nucleotide sequence ID" value="NZ_AP027079.1"/>
</dbReference>
<feature type="transmembrane region" description="Helical" evidence="7">
    <location>
        <begin position="310"/>
        <end position="329"/>
    </location>
</feature>
<evidence type="ECO:0000256" key="5">
    <source>
        <dbReference type="ARBA" id="ARBA00022989"/>
    </source>
</evidence>
<gene>
    <name evidence="8" type="primary">fdnI_2</name>
    <name evidence="8" type="ORF">GETHOR_09780</name>
</gene>
<feature type="transmembrane region" description="Helical" evidence="7">
    <location>
        <begin position="12"/>
        <end position="34"/>
    </location>
</feature>
<feature type="transmembrane region" description="Helical" evidence="7">
    <location>
        <begin position="92"/>
        <end position="109"/>
    </location>
</feature>
<keyword evidence="9" id="KW-1185">Reference proteome</keyword>
<evidence type="ECO:0000256" key="7">
    <source>
        <dbReference type="SAM" id="Phobius"/>
    </source>
</evidence>
<evidence type="ECO:0000256" key="2">
    <source>
        <dbReference type="ARBA" id="ARBA00008929"/>
    </source>
</evidence>
<keyword evidence="4 7" id="KW-0812">Transmembrane</keyword>
<protein>
    <submittedName>
        <fullName evidence="8">Formate dehydrogenase</fullName>
    </submittedName>
</protein>
<name>A0ABN6UVU1_9BACT</name>
<feature type="transmembrane region" description="Helical" evidence="7">
    <location>
        <begin position="349"/>
        <end position="367"/>
    </location>
</feature>
<feature type="transmembrane region" description="Helical" evidence="7">
    <location>
        <begin position="246"/>
        <end position="264"/>
    </location>
</feature>
<evidence type="ECO:0000313" key="9">
    <source>
        <dbReference type="Proteomes" id="UP001242010"/>
    </source>
</evidence>
<dbReference type="Proteomes" id="UP001242010">
    <property type="component" value="Chromosome"/>
</dbReference>
<evidence type="ECO:0000256" key="1">
    <source>
        <dbReference type="ARBA" id="ARBA00004651"/>
    </source>
</evidence>
<feature type="transmembrane region" description="Helical" evidence="7">
    <location>
        <begin position="284"/>
        <end position="301"/>
    </location>
</feature>
<comment type="similarity">
    <text evidence="2">Belongs to the NrfD family.</text>
</comment>
<dbReference type="PANTHER" id="PTHR30074">
    <property type="entry name" value="FORMATE DEHYDROGENASE, NITRATE-INDUCIBLE, CYTOCHROME B556 FDN SUBUNIT"/>
    <property type="match status" value="1"/>
</dbReference>
<evidence type="ECO:0000256" key="3">
    <source>
        <dbReference type="ARBA" id="ARBA00022475"/>
    </source>
</evidence>
<dbReference type="EMBL" id="AP027079">
    <property type="protein sequence ID" value="BDU68877.1"/>
    <property type="molecule type" value="Genomic_DNA"/>
</dbReference>
<evidence type="ECO:0000256" key="6">
    <source>
        <dbReference type="ARBA" id="ARBA00023136"/>
    </source>
</evidence>
<evidence type="ECO:0000256" key="4">
    <source>
        <dbReference type="ARBA" id="ARBA00022692"/>
    </source>
</evidence>